<dbReference type="Gene3D" id="3.40.50.2000">
    <property type="entry name" value="Glycogen Phosphorylase B"/>
    <property type="match status" value="2"/>
</dbReference>
<keyword evidence="1" id="KW-1133">Transmembrane helix</keyword>
<evidence type="ECO:0000313" key="3">
    <source>
        <dbReference type="EMBL" id="EAS65233.1"/>
    </source>
</evidence>
<proteinExistence type="predicted"/>
<dbReference type="OrthoDB" id="9055506at2"/>
<keyword evidence="1" id="KW-0472">Membrane</keyword>
<dbReference type="HOGENOM" id="CLU_061523_1_0_6"/>
<evidence type="ECO:0000259" key="2">
    <source>
        <dbReference type="Pfam" id="PF00534"/>
    </source>
</evidence>
<dbReference type="AlphaFoldDB" id="Q1ZRU4"/>
<reference evidence="3 4" key="1">
    <citation type="journal article" date="2009" name="Proc. Natl. Acad. Sci. U.S.A.">
        <title>The genomic basis of trophic strategy in marine bacteria.</title>
        <authorList>
            <person name="Lauro F.M."/>
            <person name="McDougald D."/>
            <person name="Thomas T."/>
            <person name="Williams T.J."/>
            <person name="Egan S."/>
            <person name="Rice S."/>
            <person name="DeMaere M.Z."/>
            <person name="Ting L."/>
            <person name="Ertan H."/>
            <person name="Johnson J."/>
            <person name="Ferriera S."/>
            <person name="Lapidus A."/>
            <person name="Anderson I."/>
            <person name="Kyrpides N."/>
            <person name="Munk A.C."/>
            <person name="Detter C."/>
            <person name="Han C.S."/>
            <person name="Brown M.V."/>
            <person name="Robb F.T."/>
            <person name="Kjelleberg S."/>
            <person name="Cavicchioli R."/>
        </authorList>
    </citation>
    <scope>NUCLEOTIDE SEQUENCE [LARGE SCALE GENOMIC DNA]</scope>
    <source>
        <strain evidence="3 4">S14</strain>
    </source>
</reference>
<dbReference type="InterPro" id="IPR050194">
    <property type="entry name" value="Glycosyltransferase_grp1"/>
</dbReference>
<feature type="domain" description="Glycosyl transferase family 1" evidence="2">
    <location>
        <begin position="190"/>
        <end position="333"/>
    </location>
</feature>
<dbReference type="GO" id="GO:0016757">
    <property type="term" value="F:glycosyltransferase activity"/>
    <property type="evidence" value="ECO:0007669"/>
    <property type="project" value="InterPro"/>
</dbReference>
<name>Q1ZRU4_PHOAS</name>
<dbReference type="Pfam" id="PF00534">
    <property type="entry name" value="Glycos_transf_1"/>
    <property type="match status" value="1"/>
</dbReference>
<dbReference type="InterPro" id="IPR001296">
    <property type="entry name" value="Glyco_trans_1"/>
</dbReference>
<dbReference type="PANTHER" id="PTHR45947:SF3">
    <property type="entry name" value="SULFOQUINOVOSYL TRANSFERASE SQD2"/>
    <property type="match status" value="1"/>
</dbReference>
<sequence>MKKVAIVYHYFAHYRKPIIHEIINFDNKNYDFKFFSDDTSNEPSLEVYNFNETKDKYSKVRNFWFGKWLWQKNLLKELRSFSPDVIIFLGQFNFLSTWIYAAYFKLLGKKVIFWGHGVYGNEQGIKKIIRNVFNSLPHTYMTYGDYAKELMLKSSVRAKRITPIYNSLDFDNQKNFYDKLHSTYSPLSNSFNIVFIGRLTKIKKIELLIDASIELLKMGYDLNIKIIGDGPMKENLINKVNNSNYSCNFNFIGPLYDELIISSYLFKSHVCISPGNVGLTGMHSLAYGTPVITHDNFSKQMPEFEAITDGFNGSFFKEDSCEDLVLKIKFWMGEYHVKDFFDIKKRSRKIILDRYNPKNQASLIIKAIDCD</sequence>
<protein>
    <submittedName>
        <fullName evidence="3">Putative glycosyltransferase</fullName>
    </submittedName>
</protein>
<feature type="transmembrane region" description="Helical" evidence="1">
    <location>
        <begin position="85"/>
        <end position="104"/>
    </location>
</feature>
<keyword evidence="3" id="KW-0808">Transferase</keyword>
<comment type="caution">
    <text evidence="3">The sequence shown here is derived from an EMBL/GenBank/DDBJ whole genome shotgun (WGS) entry which is preliminary data.</text>
</comment>
<organism evidence="3 4">
    <name type="scientific">Photobacterium angustum (strain S14 / CCUG 15956)</name>
    <name type="common">Vibrio sp. (strain S14 / CCUG 15956)</name>
    <dbReference type="NCBI Taxonomy" id="314292"/>
    <lineage>
        <taxon>Bacteria</taxon>
        <taxon>Pseudomonadati</taxon>
        <taxon>Pseudomonadota</taxon>
        <taxon>Gammaproteobacteria</taxon>
        <taxon>Vibrionales</taxon>
        <taxon>Vibrionaceae</taxon>
        <taxon>Photobacterium</taxon>
    </lineage>
</organism>
<dbReference type="PANTHER" id="PTHR45947">
    <property type="entry name" value="SULFOQUINOVOSYL TRANSFERASE SQD2"/>
    <property type="match status" value="1"/>
</dbReference>
<dbReference type="Proteomes" id="UP000001603">
    <property type="component" value="Unassembled WGS sequence"/>
</dbReference>
<gene>
    <name evidence="3" type="ORF">VAS14_05918</name>
</gene>
<dbReference type="RefSeq" id="WP_005368988.1">
    <property type="nucleotide sequence ID" value="NZ_CH902600.1"/>
</dbReference>
<dbReference type="EMBL" id="AAOJ01000002">
    <property type="protein sequence ID" value="EAS65233.1"/>
    <property type="molecule type" value="Genomic_DNA"/>
</dbReference>
<dbReference type="CDD" id="cd03801">
    <property type="entry name" value="GT4_PimA-like"/>
    <property type="match status" value="1"/>
</dbReference>
<dbReference type="eggNOG" id="COG0438">
    <property type="taxonomic scope" value="Bacteria"/>
</dbReference>
<evidence type="ECO:0000256" key="1">
    <source>
        <dbReference type="SAM" id="Phobius"/>
    </source>
</evidence>
<accession>Q1ZRU4</accession>
<evidence type="ECO:0000313" key="4">
    <source>
        <dbReference type="Proteomes" id="UP000001603"/>
    </source>
</evidence>
<dbReference type="SUPFAM" id="SSF53756">
    <property type="entry name" value="UDP-Glycosyltransferase/glycogen phosphorylase"/>
    <property type="match status" value="1"/>
</dbReference>
<keyword evidence="1" id="KW-0812">Transmembrane</keyword>